<keyword evidence="2" id="KW-0472">Membrane</keyword>
<evidence type="ECO:0000256" key="2">
    <source>
        <dbReference type="SAM" id="Phobius"/>
    </source>
</evidence>
<accession>A0AB39BWG3</accession>
<feature type="coiled-coil region" evidence="1">
    <location>
        <begin position="3"/>
        <end position="30"/>
    </location>
</feature>
<dbReference type="EMBL" id="CP162551">
    <property type="protein sequence ID" value="XDI37988.1"/>
    <property type="molecule type" value="Genomic_DNA"/>
</dbReference>
<organism evidence="3">
    <name type="scientific">Alkalihalophilus sp. As8PL</name>
    <dbReference type="NCBI Taxonomy" id="3237103"/>
    <lineage>
        <taxon>Bacteria</taxon>
        <taxon>Bacillati</taxon>
        <taxon>Bacillota</taxon>
        <taxon>Bacilli</taxon>
        <taxon>Bacillales</taxon>
        <taxon>Bacillaceae</taxon>
        <taxon>Alkalihalophilus</taxon>
    </lineage>
</organism>
<keyword evidence="2" id="KW-1133">Transmembrane helix</keyword>
<reference evidence="3" key="1">
    <citation type="submission" date="2024-07" db="EMBL/GenBank/DDBJ databases">
        <title>Identification and characteristics of an arsenic-resistant bacterial isolate, which belongs to a novel species.</title>
        <authorList>
            <person name="Juszczyk A."/>
            <person name="Kowalczyk A."/>
            <person name="Was K."/>
            <person name="Kosowicz W."/>
            <person name="Budzyn A."/>
            <person name="Latowski D."/>
        </authorList>
    </citation>
    <scope>NUCLEOTIDE SEQUENCE</scope>
    <source>
        <strain evidence="3">As8PL</strain>
    </source>
</reference>
<evidence type="ECO:0000256" key="1">
    <source>
        <dbReference type="SAM" id="Coils"/>
    </source>
</evidence>
<feature type="transmembrane region" description="Helical" evidence="2">
    <location>
        <begin position="54"/>
        <end position="73"/>
    </location>
</feature>
<keyword evidence="2" id="KW-0812">Transmembrane</keyword>
<dbReference type="RefSeq" id="WP_368505313.1">
    <property type="nucleotide sequence ID" value="NZ_CP162551.1"/>
</dbReference>
<dbReference type="AlphaFoldDB" id="A0AB39BWG3"/>
<sequence length="364" mass="42062">MAEKKTRQRLTILSKELNDLLNKLHEQSKTHKPLTSALLLKNALLFLVRKAQTFLSLQGLFNVLLIIIPSYIIHETTTAFEQILALPLSSLSLLLGIGLVVLFLYIRTLVLNEMSRIGSDLFHIEVYEKRMKAEYNSLISLAQEKDFIELLKEEVFLELEKRAEDGSINELEECRALLKQLELDIGKKDDAIESLLVQLEETEESAELFKEKYDLLIEFIYQLKSKLNLLVTDQFNLDNIDFGTSYSLYQVDEDHLVFIDSYGINKAELDVFIPISEGKNKYVRSINKTQKDPLILPDFISWKRILQDGSEWIISLHLDHSNRGKLNVEDETGKLNLTITQELLWICCELLNKFATYPKKKGEH</sequence>
<evidence type="ECO:0000313" key="3">
    <source>
        <dbReference type="EMBL" id="XDI37988.1"/>
    </source>
</evidence>
<name>A0AB39BWG3_9BACI</name>
<keyword evidence="1" id="KW-0175">Coiled coil</keyword>
<protein>
    <submittedName>
        <fullName evidence="3">Uncharacterized protein</fullName>
    </submittedName>
</protein>
<proteinExistence type="predicted"/>
<feature type="transmembrane region" description="Helical" evidence="2">
    <location>
        <begin position="85"/>
        <end position="106"/>
    </location>
</feature>
<gene>
    <name evidence="3" type="ORF">AB3N04_06630</name>
</gene>